<feature type="compositionally biased region" description="Acidic residues" evidence="2">
    <location>
        <begin position="1087"/>
        <end position="1102"/>
    </location>
</feature>
<evidence type="ECO:0000313" key="3">
    <source>
        <dbReference type="EMBL" id="RZF48723.1"/>
    </source>
</evidence>
<feature type="compositionally biased region" description="Acidic residues" evidence="2">
    <location>
        <begin position="1400"/>
        <end position="1410"/>
    </location>
</feature>
<feature type="region of interest" description="Disordered" evidence="2">
    <location>
        <begin position="11"/>
        <end position="76"/>
    </location>
</feature>
<feature type="compositionally biased region" description="Basic and acidic residues" evidence="2">
    <location>
        <begin position="576"/>
        <end position="604"/>
    </location>
</feature>
<feature type="compositionally biased region" description="Low complexity" evidence="2">
    <location>
        <begin position="1103"/>
        <end position="1121"/>
    </location>
</feature>
<feature type="region of interest" description="Disordered" evidence="2">
    <location>
        <begin position="1341"/>
        <end position="1456"/>
    </location>
</feature>
<feature type="compositionally biased region" description="Basic and acidic residues" evidence="2">
    <location>
        <begin position="837"/>
        <end position="849"/>
    </location>
</feature>
<organism evidence="3 4">
    <name type="scientific">Laodelphax striatellus</name>
    <name type="common">Small brown planthopper</name>
    <name type="synonym">Delphax striatella</name>
    <dbReference type="NCBI Taxonomy" id="195883"/>
    <lineage>
        <taxon>Eukaryota</taxon>
        <taxon>Metazoa</taxon>
        <taxon>Ecdysozoa</taxon>
        <taxon>Arthropoda</taxon>
        <taxon>Hexapoda</taxon>
        <taxon>Insecta</taxon>
        <taxon>Pterygota</taxon>
        <taxon>Neoptera</taxon>
        <taxon>Paraneoptera</taxon>
        <taxon>Hemiptera</taxon>
        <taxon>Auchenorrhyncha</taxon>
        <taxon>Fulgoroidea</taxon>
        <taxon>Delphacidae</taxon>
        <taxon>Criomorphinae</taxon>
        <taxon>Laodelphax</taxon>
    </lineage>
</organism>
<dbReference type="PROSITE" id="PS50096">
    <property type="entry name" value="IQ"/>
    <property type="match status" value="9"/>
</dbReference>
<feature type="compositionally biased region" description="Polar residues" evidence="2">
    <location>
        <begin position="793"/>
        <end position="807"/>
    </location>
</feature>
<proteinExistence type="predicted"/>
<sequence length="1507" mass="163110">MGCIQSYFKRAHTAGLSPSSTQDSNSKTGGDDAGSCAQAANSTGTVEKDKLSADFTSTGDRAPEEPESNDTSYGVEATAVRTLAASTGTVAILGTTAKTPQSRRESRVSNLDNDEPVDKKEAVQTDSINVEVKDEHKNGGTNLVKKLDEVANTVEKIETVVNSSSVTTTVDKIESVINSSTESKVETKEEVVVVDVEKTSTENVSTNEKAVEKPTIQTTTALVEDVKVDDDVAASPLEDGGFSENNFAEDEDDRPTTVLEIEKAQSSTEMRTSVSEASENEDTKGMDDEISSEQLKTNSLSDTTLSESYNAGLDSFKQPEDESATPVVENIGKNEVSEGLAVVESQKSPDQNGLLENDLQKEPELKKEEVVKEVDISKKEISQIESKNLEADSKKEVDEEPIVKTVASKVESAPSNRNSGVDQALGNDLEGKVDLKVVENKVENGLTSVVVNGVPEVVDEISDDKMSAAATTIQATFRGYQTRQQNAAKSNETVETNGTNSNDKLVDEPVQPSILPNVEVVKVMQLTEIVDEGVEKKLESIIASKEGLIEKVDDKLDAAATAIQASFRGYQTRQNIKKDDNDNKTEKSGEKDGESVGKAVKGDEVGQKEKEIIIKSVDVVEASSTVGDSVEKTISDGTNHKDSDEKSKSDGIDHKTEGKSVVKTTTVEASQKEKETANKTEPDVSSKKVEELVEKSSSDVAATTIQANFRGYQARQSLQKKEEESEKKEVESKKVEEIVDNKVKESFDKTDTVEVSKKGETIVDNKEKESLDKTVAQNSKSVDAQVEKVPGSVEQTESVSPKNTQLETVKKSQESSEGSSFDSVQNVSLDPVTCVSIKDKSKVDKKDSTEVGGNGEELKENDNISLEETKEKLKDEEKESSAGTTIQANFRGYQARQNLQKKEEESGKRGEEGVSGGEAGEGGGEEDVKVSTAATKIQAGFRGYQTRKKLKEDEDDTVVIEALTSRTPELEESVREEVDEICKRAVETTENLISQGLHKFHKSGSVEETEEKRVEGQENEGIVDNSEVVDVAKQTIEAVVEKAEKIADEKLNSAATTIQASFRGFQARQNLEKTTDIDGLPDFPPSTEDEDYTPVPDDDDLPLPDLEALESSYSEEVATEPLLPPPPASASGLPPSTTNLHNLIIPETEEVSEASTEVGTIEEDLKSLQRPQECDELDRLERDSSDGESSLSSAATKIQAGVRGYLTRKHINHGQTGTTSTSGPSLLSSDRSLGDFSSSREEDGPVRSMISTEEETEVGRHSGSSPPQAKRTGAAMKKRMSLDSRMAAGSSPAFSRTSRAMSVSAVREGAGNEEVWEMLQSELSCAATKIQSNFRGYQARKQLRRGDAVQMPTTSSSTTPGSNSLDGSVSRMGHVTEHTRSSGEYHDMIALTPPNIPNIGEDEEEEEEEEEKGKRKKTSQQQSDGSSHRDEDAMVKRRQGDESRPQKEEGEEAAAARIQAGFQGYKVRRNMNAQDVAAATNTPATSDGHKSPQQSTTTTTTTTRSTV</sequence>
<feature type="compositionally biased region" description="Polar residues" evidence="2">
    <location>
        <begin position="16"/>
        <end position="28"/>
    </location>
</feature>
<evidence type="ECO:0000256" key="2">
    <source>
        <dbReference type="SAM" id="MobiDB-lite"/>
    </source>
</evidence>
<feature type="compositionally biased region" description="Low complexity" evidence="2">
    <location>
        <begin position="1352"/>
        <end position="1362"/>
    </location>
</feature>
<feature type="compositionally biased region" description="Low complexity" evidence="2">
    <location>
        <begin position="1129"/>
        <end position="1138"/>
    </location>
</feature>
<reference evidence="3 4" key="1">
    <citation type="journal article" date="2017" name="Gigascience">
        <title>Genome sequence of the small brown planthopper, Laodelphax striatellus.</title>
        <authorList>
            <person name="Zhu J."/>
            <person name="Jiang F."/>
            <person name="Wang X."/>
            <person name="Yang P."/>
            <person name="Bao Y."/>
            <person name="Zhao W."/>
            <person name="Wang W."/>
            <person name="Lu H."/>
            <person name="Wang Q."/>
            <person name="Cui N."/>
            <person name="Li J."/>
            <person name="Chen X."/>
            <person name="Luo L."/>
            <person name="Yu J."/>
            <person name="Kang L."/>
            <person name="Cui F."/>
        </authorList>
    </citation>
    <scope>NUCLEOTIDE SEQUENCE [LARGE SCALE GENOMIC DNA]</scope>
    <source>
        <strain evidence="3">Lst14</strain>
    </source>
</reference>
<feature type="compositionally biased region" description="Basic and acidic residues" evidence="2">
    <location>
        <begin position="900"/>
        <end position="912"/>
    </location>
</feature>
<feature type="region of interest" description="Disordered" evidence="2">
    <location>
        <begin position="758"/>
        <end position="930"/>
    </location>
</feature>
<name>A0A482XRU6_LAOST</name>
<feature type="compositionally biased region" description="Basic and acidic residues" evidence="2">
    <location>
        <begin position="719"/>
        <end position="734"/>
    </location>
</feature>
<feature type="compositionally biased region" description="Low complexity" evidence="2">
    <location>
        <begin position="1216"/>
        <end position="1237"/>
    </location>
</feature>
<feature type="compositionally biased region" description="Basic and acidic residues" evidence="2">
    <location>
        <begin position="629"/>
        <end position="660"/>
    </location>
</feature>
<feature type="region of interest" description="Disordered" evidence="2">
    <location>
        <begin position="1062"/>
        <end position="1301"/>
    </location>
</feature>
<evidence type="ECO:0000313" key="4">
    <source>
        <dbReference type="Proteomes" id="UP000291343"/>
    </source>
</evidence>
<dbReference type="SMART" id="SM00015">
    <property type="entry name" value="IQ"/>
    <property type="match status" value="9"/>
</dbReference>
<dbReference type="Proteomes" id="UP000291343">
    <property type="component" value="Unassembled WGS sequence"/>
</dbReference>
<feature type="region of interest" description="Disordered" evidence="2">
    <location>
        <begin position="234"/>
        <end position="326"/>
    </location>
</feature>
<feature type="compositionally biased region" description="Low complexity" evidence="2">
    <location>
        <begin position="815"/>
        <end position="825"/>
    </location>
</feature>
<feature type="compositionally biased region" description="Polar residues" evidence="2">
    <location>
        <begin position="1479"/>
        <end position="1495"/>
    </location>
</feature>
<feature type="region of interest" description="Disordered" evidence="2">
    <location>
        <begin position="714"/>
        <end position="734"/>
    </location>
</feature>
<dbReference type="PANTHER" id="PTHR22590:SF2">
    <property type="entry name" value="IQ DOMAIN-CONTAINING PROTEIN N"/>
    <property type="match status" value="1"/>
</dbReference>
<gene>
    <name evidence="3" type="ORF">LSTR_LSTR015676</name>
</gene>
<keyword evidence="1" id="KW-0677">Repeat</keyword>
<feature type="compositionally biased region" description="Basic and acidic residues" evidence="2">
    <location>
        <begin position="856"/>
        <end position="880"/>
    </location>
</feature>
<feature type="region of interest" description="Disordered" evidence="2">
    <location>
        <begin position="999"/>
        <end position="1021"/>
    </location>
</feature>
<dbReference type="STRING" id="195883.A0A482XRU6"/>
<dbReference type="OrthoDB" id="6631480at2759"/>
<feature type="region of interest" description="Disordered" evidence="2">
    <location>
        <begin position="1473"/>
        <end position="1507"/>
    </location>
</feature>
<dbReference type="Gene3D" id="1.20.5.190">
    <property type="match status" value="5"/>
</dbReference>
<evidence type="ECO:0000256" key="1">
    <source>
        <dbReference type="ARBA" id="ARBA00022737"/>
    </source>
</evidence>
<comment type="caution">
    <text evidence="3">The sequence shown here is derived from an EMBL/GenBank/DDBJ whole genome shotgun (WGS) entry which is preliminary data.</text>
</comment>
<dbReference type="InParanoid" id="A0A482XRU6"/>
<feature type="region of interest" description="Disordered" evidence="2">
    <location>
        <begin position="94"/>
        <end position="119"/>
    </location>
</feature>
<feature type="compositionally biased region" description="Polar residues" evidence="2">
    <location>
        <begin position="486"/>
        <end position="503"/>
    </location>
</feature>
<feature type="compositionally biased region" description="Low complexity" evidence="2">
    <location>
        <begin position="1496"/>
        <end position="1507"/>
    </location>
</feature>
<feature type="compositionally biased region" description="Basic and acidic residues" evidence="2">
    <location>
        <begin position="758"/>
        <end position="772"/>
    </location>
</feature>
<protein>
    <submittedName>
        <fullName evidence="3">Uncharacterized protein</fullName>
    </submittedName>
</protein>
<feature type="compositionally biased region" description="Polar residues" evidence="2">
    <location>
        <begin position="264"/>
        <end position="277"/>
    </location>
</feature>
<feature type="region of interest" description="Disordered" evidence="2">
    <location>
        <begin position="343"/>
        <end position="362"/>
    </location>
</feature>
<dbReference type="Pfam" id="PF00612">
    <property type="entry name" value="IQ"/>
    <property type="match status" value="8"/>
</dbReference>
<dbReference type="EMBL" id="QKKF02001055">
    <property type="protein sequence ID" value="RZF48723.1"/>
    <property type="molecule type" value="Genomic_DNA"/>
</dbReference>
<feature type="region of interest" description="Disordered" evidence="2">
    <location>
        <begin position="486"/>
        <end position="510"/>
    </location>
</feature>
<accession>A0A482XRU6</accession>
<feature type="compositionally biased region" description="Basic and acidic residues" evidence="2">
    <location>
        <begin position="1374"/>
        <end position="1387"/>
    </location>
</feature>
<feature type="region of interest" description="Disordered" evidence="2">
    <location>
        <begin position="573"/>
        <end position="604"/>
    </location>
</feature>
<dbReference type="CDD" id="cd23767">
    <property type="entry name" value="IQCD"/>
    <property type="match status" value="7"/>
</dbReference>
<dbReference type="InterPro" id="IPR000048">
    <property type="entry name" value="IQ_motif_EF-hand-BS"/>
</dbReference>
<keyword evidence="4" id="KW-1185">Reference proteome</keyword>
<feature type="compositionally biased region" description="Polar residues" evidence="2">
    <location>
        <begin position="292"/>
        <end position="309"/>
    </location>
</feature>
<feature type="compositionally biased region" description="Basic and acidic residues" evidence="2">
    <location>
        <begin position="670"/>
        <end position="690"/>
    </location>
</feature>
<feature type="compositionally biased region" description="Polar residues" evidence="2">
    <location>
        <begin position="1292"/>
        <end position="1301"/>
    </location>
</feature>
<dbReference type="PANTHER" id="PTHR22590">
    <property type="entry name" value="MYOSIN MOTOR DOMAIN-CONTAINING PROTEIN"/>
    <property type="match status" value="1"/>
</dbReference>
<feature type="region of interest" description="Disordered" evidence="2">
    <location>
        <begin position="621"/>
        <end position="690"/>
    </location>
</feature>
<feature type="compositionally biased region" description="Basic and acidic residues" evidence="2">
    <location>
        <begin position="1426"/>
        <end position="1448"/>
    </location>
</feature>
<feature type="compositionally biased region" description="Gly residues" evidence="2">
    <location>
        <begin position="913"/>
        <end position="922"/>
    </location>
</feature>
<dbReference type="InterPro" id="IPR052318">
    <property type="entry name" value="CellDiv_DevSignal_Domain"/>
</dbReference>